<dbReference type="Gene3D" id="1.10.3380.30">
    <property type="match status" value="1"/>
</dbReference>
<dbReference type="GO" id="GO:0003676">
    <property type="term" value="F:nucleic acid binding"/>
    <property type="evidence" value="ECO:0007669"/>
    <property type="project" value="InterPro"/>
</dbReference>
<dbReference type="InterPro" id="IPR014001">
    <property type="entry name" value="Helicase_ATP-bd"/>
</dbReference>
<organism evidence="8 9">
    <name type="scientific">Strongyloides venezuelensis</name>
    <name type="common">Threadworm</name>
    <dbReference type="NCBI Taxonomy" id="75913"/>
    <lineage>
        <taxon>Eukaryota</taxon>
        <taxon>Metazoa</taxon>
        <taxon>Ecdysozoa</taxon>
        <taxon>Nematoda</taxon>
        <taxon>Chromadorea</taxon>
        <taxon>Rhabditida</taxon>
        <taxon>Tylenchina</taxon>
        <taxon>Panagrolaimomorpha</taxon>
        <taxon>Strongyloidoidea</taxon>
        <taxon>Strongyloididae</taxon>
        <taxon>Strongyloides</taxon>
    </lineage>
</organism>
<dbReference type="SMART" id="SM00490">
    <property type="entry name" value="HELICc"/>
    <property type="match status" value="1"/>
</dbReference>
<dbReference type="Gene3D" id="3.40.50.300">
    <property type="entry name" value="P-loop containing nucleotide triphosphate hydrolases"/>
    <property type="match status" value="2"/>
</dbReference>
<keyword evidence="1" id="KW-0547">Nucleotide-binding</keyword>
<comment type="catalytic activity">
    <reaction evidence="5">
        <text>ATP + H2O = ADP + phosphate + H(+)</text>
        <dbReference type="Rhea" id="RHEA:13065"/>
        <dbReference type="ChEBI" id="CHEBI:15377"/>
        <dbReference type="ChEBI" id="CHEBI:15378"/>
        <dbReference type="ChEBI" id="CHEBI:30616"/>
        <dbReference type="ChEBI" id="CHEBI:43474"/>
        <dbReference type="ChEBI" id="CHEBI:456216"/>
        <dbReference type="EC" id="3.6.4.13"/>
    </reaction>
</comment>
<evidence type="ECO:0000256" key="5">
    <source>
        <dbReference type="ARBA" id="ARBA00047984"/>
    </source>
</evidence>
<dbReference type="PANTHER" id="PTHR12131:SF1">
    <property type="entry name" value="ATP-DEPENDENT RNA HELICASE SUPV3L1, MITOCHONDRIAL-RELATED"/>
    <property type="match status" value="1"/>
</dbReference>
<dbReference type="InterPro" id="IPR027417">
    <property type="entry name" value="P-loop_NTPase"/>
</dbReference>
<keyword evidence="8" id="KW-1185">Reference proteome</keyword>
<dbReference type="InterPro" id="IPR050699">
    <property type="entry name" value="RNA-DNA_Helicase"/>
</dbReference>
<dbReference type="SUPFAM" id="SSF52540">
    <property type="entry name" value="P-loop containing nucleoside triphosphate hydrolases"/>
    <property type="match status" value="2"/>
</dbReference>
<keyword evidence="3" id="KW-0347">Helicase</keyword>
<dbReference type="Pfam" id="PF00270">
    <property type="entry name" value="DEAD"/>
    <property type="match status" value="1"/>
</dbReference>
<dbReference type="Pfam" id="PF00271">
    <property type="entry name" value="Helicase_C"/>
    <property type="match status" value="1"/>
</dbReference>
<dbReference type="GO" id="GO:0003724">
    <property type="term" value="F:RNA helicase activity"/>
    <property type="evidence" value="ECO:0007669"/>
    <property type="project" value="UniProtKB-EC"/>
</dbReference>
<dbReference type="InterPro" id="IPR012961">
    <property type="entry name" value="Ski2/MTR4_C"/>
</dbReference>
<protein>
    <submittedName>
        <fullName evidence="9">Superkiller viralicidic activity 2-like 2 (inferred by orthology to a human protein)</fullName>
    </submittedName>
</protein>
<dbReference type="WBParaSite" id="SVE_1918400.1">
    <property type="protein sequence ID" value="SVE_1918400.1"/>
    <property type="gene ID" value="SVE_1918400"/>
</dbReference>
<dbReference type="PROSITE" id="PS51194">
    <property type="entry name" value="HELICASE_CTER"/>
    <property type="match status" value="1"/>
</dbReference>
<evidence type="ECO:0000256" key="1">
    <source>
        <dbReference type="ARBA" id="ARBA00022741"/>
    </source>
</evidence>
<dbReference type="InterPro" id="IPR001650">
    <property type="entry name" value="Helicase_C-like"/>
</dbReference>
<dbReference type="GO" id="GO:0005524">
    <property type="term" value="F:ATP binding"/>
    <property type="evidence" value="ECO:0007669"/>
    <property type="project" value="UniProtKB-KW"/>
</dbReference>
<name>A0A0K0G383_STRVS</name>
<keyword evidence="2" id="KW-0378">Hydrolase</keyword>
<dbReference type="GO" id="GO:0016787">
    <property type="term" value="F:hydrolase activity"/>
    <property type="evidence" value="ECO:0007669"/>
    <property type="project" value="UniProtKB-KW"/>
</dbReference>
<feature type="domain" description="Helicase ATP-binding" evidence="6">
    <location>
        <begin position="45"/>
        <end position="129"/>
    </location>
</feature>
<accession>A0A0K0G383</accession>
<dbReference type="Proteomes" id="UP000035680">
    <property type="component" value="Unassembled WGS sequence"/>
</dbReference>
<dbReference type="Pfam" id="PF08148">
    <property type="entry name" value="DSHCT"/>
    <property type="match status" value="1"/>
</dbReference>
<evidence type="ECO:0000313" key="9">
    <source>
        <dbReference type="WBParaSite" id="SVE_1918400.1"/>
    </source>
</evidence>
<evidence type="ECO:0000313" key="8">
    <source>
        <dbReference type="Proteomes" id="UP000035680"/>
    </source>
</evidence>
<dbReference type="SMART" id="SM01142">
    <property type="entry name" value="DSHCT"/>
    <property type="match status" value="1"/>
</dbReference>
<evidence type="ECO:0000259" key="7">
    <source>
        <dbReference type="PROSITE" id="PS51194"/>
    </source>
</evidence>
<dbReference type="PROSITE" id="PS51192">
    <property type="entry name" value="HELICASE_ATP_BIND_1"/>
    <property type="match status" value="1"/>
</dbReference>
<proteinExistence type="predicted"/>
<dbReference type="STRING" id="75913.A0A0K0G383"/>
<dbReference type="InterPro" id="IPR011545">
    <property type="entry name" value="DEAD/DEAH_box_helicase_dom"/>
</dbReference>
<dbReference type="AlphaFoldDB" id="A0A0K0G383"/>
<evidence type="ECO:0000256" key="2">
    <source>
        <dbReference type="ARBA" id="ARBA00022801"/>
    </source>
</evidence>
<evidence type="ECO:0000256" key="3">
    <source>
        <dbReference type="ARBA" id="ARBA00022806"/>
    </source>
</evidence>
<keyword evidence="4" id="KW-0067">ATP-binding</keyword>
<evidence type="ECO:0000259" key="6">
    <source>
        <dbReference type="PROSITE" id="PS51192"/>
    </source>
</evidence>
<reference evidence="9" key="2">
    <citation type="submission" date="2015-08" db="UniProtKB">
        <authorList>
            <consortium name="WormBaseParasite"/>
        </authorList>
    </citation>
    <scope>IDENTIFICATION</scope>
</reference>
<reference evidence="8" key="1">
    <citation type="submission" date="2014-07" db="EMBL/GenBank/DDBJ databases">
        <authorList>
            <person name="Martin A.A"/>
            <person name="De Silva N."/>
        </authorList>
    </citation>
    <scope>NUCLEOTIDE SEQUENCE</scope>
</reference>
<dbReference type="PANTHER" id="PTHR12131">
    <property type="entry name" value="ATP-DEPENDENT RNA AND DNA HELICASE"/>
    <property type="match status" value="1"/>
</dbReference>
<feature type="domain" description="Helicase C-terminal" evidence="7">
    <location>
        <begin position="205"/>
        <end position="410"/>
    </location>
</feature>
<sequence length="620" mass="70894">MITDDDKFCHEVFNRVDVDYGNVFNKMPKMKIVDFQIDSFQKHSHLCVEKNENLVLAAHTGSGKTVAARYAIQLALENGSKVIYTGPIKSLVNQKYSEFEEIYPNNVGLITGDCVRNPEKPILVMVTEVATIENSKELAAWISTIKDKPCHLIKTKKRFVPLEFYVYSCNESMLYTVKDANDKIYDTALKKFEKEKFYNCVDKKSVCGVLDELNSGGCLPALFYCSSRKMCDVLAERIKLKYAFLDDDKRKNIETVINSVINKYSGSELIEMEFMKYKEMFLRGIAVHHSGLMKVTRDFIEKCLEYKHIKVLFTTETLAIGLNSPVSACVFTSFKKYDGIEERYYNYDEFTQMAGRAGRRGIDEKGYVIIMTNKSLNIKILKNILGLKSSPMNSQLNVDYEFVLNMCGVLNYKEFLKNSFRNFQKKTFEYDAAIFKRKKAILKKLNFINTNDELTEKGAIAASISHNPGALIIAELIKNESMVNMTIDQSAAILSLFVCPKSTSKELCQEASMAIRVAMDILKKINEDERNMDIPNKQMLKVDFCGLMFRKVQDVVRGKSISEVIDKSEVYAAILLKTMKDIKKLAEKMINTFNNKYKDHFKHLIDVIAESIKEDVTLSD</sequence>
<dbReference type="SMART" id="SM00487">
    <property type="entry name" value="DEXDc"/>
    <property type="match status" value="1"/>
</dbReference>
<evidence type="ECO:0000256" key="4">
    <source>
        <dbReference type="ARBA" id="ARBA00022840"/>
    </source>
</evidence>